<dbReference type="PANTHER" id="PTHR22847:SF637">
    <property type="entry name" value="WD REPEAT DOMAIN 5B"/>
    <property type="match status" value="1"/>
</dbReference>
<dbReference type="SMART" id="SM00320">
    <property type="entry name" value="WD40"/>
    <property type="match status" value="7"/>
</dbReference>
<keyword evidence="1 3" id="KW-0853">WD repeat</keyword>
<name>A0A518E154_9BACT</name>
<dbReference type="KEGG" id="lcre:Pla8534_56600"/>
<feature type="domain" description="Prenyltransferase alpha-alpha toroid" evidence="5">
    <location>
        <begin position="195"/>
        <end position="328"/>
    </location>
</feature>
<evidence type="ECO:0000313" key="7">
    <source>
        <dbReference type="Proteomes" id="UP000317648"/>
    </source>
</evidence>
<evidence type="ECO:0000256" key="3">
    <source>
        <dbReference type="PROSITE-ProRule" id="PRU00221"/>
    </source>
</evidence>
<dbReference type="InterPro" id="IPR020472">
    <property type="entry name" value="WD40_PAC1"/>
</dbReference>
<feature type="repeat" description="WD" evidence="3">
    <location>
        <begin position="429"/>
        <end position="470"/>
    </location>
</feature>
<dbReference type="PROSITE" id="PS50082">
    <property type="entry name" value="WD_REPEATS_2"/>
    <property type="match status" value="6"/>
</dbReference>
<feature type="chain" id="PRO_5021777850" evidence="4">
    <location>
        <begin position="24"/>
        <end position="637"/>
    </location>
</feature>
<dbReference type="Gene3D" id="1.50.10.20">
    <property type="match status" value="2"/>
</dbReference>
<protein>
    <submittedName>
        <fullName evidence="6">WD domain, G-beta repeat</fullName>
    </submittedName>
</protein>
<dbReference type="EMBL" id="CP036433">
    <property type="protein sequence ID" value="QDU97803.1"/>
    <property type="molecule type" value="Genomic_DNA"/>
</dbReference>
<keyword evidence="2" id="KW-0677">Repeat</keyword>
<dbReference type="AlphaFoldDB" id="A0A518E154"/>
<feature type="repeat" description="WD" evidence="3">
    <location>
        <begin position="387"/>
        <end position="428"/>
    </location>
</feature>
<proteinExistence type="predicted"/>
<feature type="repeat" description="WD" evidence="3">
    <location>
        <begin position="555"/>
        <end position="580"/>
    </location>
</feature>
<evidence type="ECO:0000313" key="6">
    <source>
        <dbReference type="EMBL" id="QDU97803.1"/>
    </source>
</evidence>
<evidence type="ECO:0000259" key="5">
    <source>
        <dbReference type="Pfam" id="PF00432"/>
    </source>
</evidence>
<dbReference type="Pfam" id="PF00400">
    <property type="entry name" value="WD40"/>
    <property type="match status" value="7"/>
</dbReference>
<feature type="repeat" description="WD" evidence="3">
    <location>
        <begin position="471"/>
        <end position="512"/>
    </location>
</feature>
<keyword evidence="7" id="KW-1185">Reference proteome</keyword>
<feature type="repeat" description="WD" evidence="3">
    <location>
        <begin position="513"/>
        <end position="554"/>
    </location>
</feature>
<feature type="repeat" description="WD" evidence="3">
    <location>
        <begin position="600"/>
        <end position="637"/>
    </location>
</feature>
<feature type="signal peptide" evidence="4">
    <location>
        <begin position="1"/>
        <end position="23"/>
    </location>
</feature>
<dbReference type="GO" id="GO:0003824">
    <property type="term" value="F:catalytic activity"/>
    <property type="evidence" value="ECO:0007669"/>
    <property type="project" value="InterPro"/>
</dbReference>
<dbReference type="InterPro" id="IPR036322">
    <property type="entry name" value="WD40_repeat_dom_sf"/>
</dbReference>
<evidence type="ECO:0000256" key="4">
    <source>
        <dbReference type="SAM" id="SignalP"/>
    </source>
</evidence>
<dbReference type="SUPFAM" id="SSF48239">
    <property type="entry name" value="Terpenoid cyclases/Protein prenyltransferases"/>
    <property type="match status" value="2"/>
</dbReference>
<dbReference type="PROSITE" id="PS50294">
    <property type="entry name" value="WD_REPEATS_REGION"/>
    <property type="match status" value="5"/>
</dbReference>
<dbReference type="InterPro" id="IPR019775">
    <property type="entry name" value="WD40_repeat_CS"/>
</dbReference>
<dbReference type="InterPro" id="IPR015943">
    <property type="entry name" value="WD40/YVTN_repeat-like_dom_sf"/>
</dbReference>
<gene>
    <name evidence="6" type="ORF">Pla8534_56600</name>
</gene>
<organism evidence="6 7">
    <name type="scientific">Lignipirellula cremea</name>
    <dbReference type="NCBI Taxonomy" id="2528010"/>
    <lineage>
        <taxon>Bacteria</taxon>
        <taxon>Pseudomonadati</taxon>
        <taxon>Planctomycetota</taxon>
        <taxon>Planctomycetia</taxon>
        <taxon>Pirellulales</taxon>
        <taxon>Pirellulaceae</taxon>
        <taxon>Lignipirellula</taxon>
    </lineage>
</organism>
<sequence length="637" mass="68885" precursor="true">MIGRFACLGVCLLVLLGAGKSRAEESIDQKVKAGLRRFFAQTARPDGSFQPGIDPQYLGMSDTAYSDLAAVTYAATLHQTFGWKLPHPEATIQFLQSRQKKNGDFFNVAGTVDPESAAGRTYNTTQGLVALHALASRPLYDPLPVFEEILREDYKTLPPYSTSFFPLAYLCAGKPIPPLADRGIRALMIQDETGYMNDHVAATFHASHYYRLVGEEAPKSSEMVNRILRDQKPDGSWMLFMPSRDRHATFDAVFTLRHEGAGREDCRQAIQKAAAWALSCQNQDGGFGHFPGSTSDADANYFHVGVLVMAGLVKPCDPLPNDPHLLSWGHLMPVGKTSPQSPRLSLQADGWVGGVAIDPASSQLAVGSADNRTRLYDLASGKLQKELHEHQDYVAAVRFHPTAPQLATASYDHTAILWDLRTGKIQHQLQGHQGAVLDCAFSPSGELLATGGIDSTIRLWDTETGELVRTLNGHGSWVSGLAFTPDNETLVSGSSDGTVKIWTVATGRLVRTLPGTAAEVRSIAVSPDGNQIAAGIRYGRVRVWDLATGKEQLSFLGHDADVFAVAFSPDGRTLATGDGDWNRGGQVKLWDPSTGDSLGFRQHTGEVLAIAFSPDGHSLAAGAADKRTKVWSLPGKK</sequence>
<dbReference type="Pfam" id="PF00432">
    <property type="entry name" value="Prenyltrans"/>
    <property type="match status" value="2"/>
</dbReference>
<evidence type="ECO:0000256" key="2">
    <source>
        <dbReference type="ARBA" id="ARBA00022737"/>
    </source>
</evidence>
<dbReference type="InterPro" id="IPR001330">
    <property type="entry name" value="Prenyltrans"/>
</dbReference>
<evidence type="ECO:0000256" key="1">
    <source>
        <dbReference type="ARBA" id="ARBA00022574"/>
    </source>
</evidence>
<dbReference type="InterPro" id="IPR001680">
    <property type="entry name" value="WD40_rpt"/>
</dbReference>
<keyword evidence="4" id="KW-0732">Signal</keyword>
<dbReference type="InterPro" id="IPR008930">
    <property type="entry name" value="Terpenoid_cyclase/PrenylTrfase"/>
</dbReference>
<dbReference type="Gene3D" id="2.130.10.10">
    <property type="entry name" value="YVTN repeat-like/Quinoprotein amine dehydrogenase"/>
    <property type="match status" value="2"/>
</dbReference>
<dbReference type="SUPFAM" id="SSF50978">
    <property type="entry name" value="WD40 repeat-like"/>
    <property type="match status" value="1"/>
</dbReference>
<dbReference type="RefSeq" id="WP_197442644.1">
    <property type="nucleotide sequence ID" value="NZ_CP036433.1"/>
</dbReference>
<dbReference type="PANTHER" id="PTHR22847">
    <property type="entry name" value="WD40 REPEAT PROTEIN"/>
    <property type="match status" value="1"/>
</dbReference>
<reference evidence="6 7" key="1">
    <citation type="submission" date="2019-02" db="EMBL/GenBank/DDBJ databases">
        <title>Deep-cultivation of Planctomycetes and their phenomic and genomic characterization uncovers novel biology.</title>
        <authorList>
            <person name="Wiegand S."/>
            <person name="Jogler M."/>
            <person name="Boedeker C."/>
            <person name="Pinto D."/>
            <person name="Vollmers J."/>
            <person name="Rivas-Marin E."/>
            <person name="Kohn T."/>
            <person name="Peeters S.H."/>
            <person name="Heuer A."/>
            <person name="Rast P."/>
            <person name="Oberbeckmann S."/>
            <person name="Bunk B."/>
            <person name="Jeske O."/>
            <person name="Meyerdierks A."/>
            <person name="Storesund J.E."/>
            <person name="Kallscheuer N."/>
            <person name="Luecker S."/>
            <person name="Lage O.M."/>
            <person name="Pohl T."/>
            <person name="Merkel B.J."/>
            <person name="Hornburger P."/>
            <person name="Mueller R.-W."/>
            <person name="Bruemmer F."/>
            <person name="Labrenz M."/>
            <person name="Spormann A.M."/>
            <person name="Op den Camp H."/>
            <person name="Overmann J."/>
            <person name="Amann R."/>
            <person name="Jetten M.S.M."/>
            <person name="Mascher T."/>
            <person name="Medema M.H."/>
            <person name="Devos D.P."/>
            <person name="Kaster A.-K."/>
            <person name="Ovreas L."/>
            <person name="Rohde M."/>
            <person name="Galperin M.Y."/>
            <person name="Jogler C."/>
        </authorList>
    </citation>
    <scope>NUCLEOTIDE SEQUENCE [LARGE SCALE GENOMIC DNA]</scope>
    <source>
        <strain evidence="6 7">Pla85_3_4</strain>
    </source>
</reference>
<dbReference type="PRINTS" id="PR00320">
    <property type="entry name" value="GPROTEINBRPT"/>
</dbReference>
<feature type="domain" description="Prenyltransferase alpha-alpha toroid" evidence="5">
    <location>
        <begin position="9"/>
        <end position="132"/>
    </location>
</feature>
<dbReference type="CDD" id="cd00200">
    <property type="entry name" value="WD40"/>
    <property type="match status" value="1"/>
</dbReference>
<dbReference type="Proteomes" id="UP000317648">
    <property type="component" value="Chromosome"/>
</dbReference>
<accession>A0A518E154</accession>
<dbReference type="PROSITE" id="PS00678">
    <property type="entry name" value="WD_REPEATS_1"/>
    <property type="match status" value="2"/>
</dbReference>